<dbReference type="GO" id="GO:0005737">
    <property type="term" value="C:cytoplasm"/>
    <property type="evidence" value="ECO:0007669"/>
    <property type="project" value="UniProtKB-SubCell"/>
</dbReference>
<evidence type="ECO:0000313" key="8">
    <source>
        <dbReference type="Proteomes" id="UP001489004"/>
    </source>
</evidence>
<keyword evidence="5" id="KW-0819">tRNA processing</keyword>
<evidence type="ECO:0000256" key="4">
    <source>
        <dbReference type="ARBA" id="ARBA00022490"/>
    </source>
</evidence>
<dbReference type="Proteomes" id="UP001489004">
    <property type="component" value="Unassembled WGS sequence"/>
</dbReference>
<comment type="subcellular location">
    <subcellularLocation>
        <location evidence="2">Cytoplasm</location>
    </subcellularLocation>
    <subcellularLocation>
        <location evidence="1">Nucleus</location>
    </subcellularLocation>
</comment>
<proteinExistence type="inferred from homology"/>
<dbReference type="InterPro" id="IPR015419">
    <property type="entry name" value="CTAG/Pcc1"/>
</dbReference>
<evidence type="ECO:0000313" key="7">
    <source>
        <dbReference type="EMBL" id="KAK9804335.1"/>
    </source>
</evidence>
<dbReference type="PANTHER" id="PTHR31283">
    <property type="entry name" value="EKC/KEOPS COMPLEX SUBUNIT PCC1 FAMILY MEMBER"/>
    <property type="match status" value="1"/>
</dbReference>
<dbReference type="GO" id="GO:0070525">
    <property type="term" value="P:tRNA threonylcarbamoyladenosine metabolic process"/>
    <property type="evidence" value="ECO:0007669"/>
    <property type="project" value="TreeGrafter"/>
</dbReference>
<dbReference type="Gene3D" id="3.30.310.50">
    <property type="entry name" value="Alpha-D-phosphohexomutase, C-terminal domain"/>
    <property type="match status" value="1"/>
</dbReference>
<reference evidence="7 8" key="1">
    <citation type="journal article" date="2024" name="Nat. Commun.">
        <title>Phylogenomics reveals the evolutionary origins of lichenization in chlorophyte algae.</title>
        <authorList>
            <person name="Puginier C."/>
            <person name="Libourel C."/>
            <person name="Otte J."/>
            <person name="Skaloud P."/>
            <person name="Haon M."/>
            <person name="Grisel S."/>
            <person name="Petersen M."/>
            <person name="Berrin J.G."/>
            <person name="Delaux P.M."/>
            <person name="Dal Grande F."/>
            <person name="Keller J."/>
        </authorList>
    </citation>
    <scope>NUCLEOTIDE SEQUENCE [LARGE SCALE GENOMIC DNA]</scope>
    <source>
        <strain evidence="7 8">SAG 2043</strain>
    </source>
</reference>
<keyword evidence="8" id="KW-1185">Reference proteome</keyword>
<gene>
    <name evidence="7" type="ORF">WJX72_007910</name>
</gene>
<organism evidence="7 8">
    <name type="scientific">[Myrmecia] bisecta</name>
    <dbReference type="NCBI Taxonomy" id="41462"/>
    <lineage>
        <taxon>Eukaryota</taxon>
        <taxon>Viridiplantae</taxon>
        <taxon>Chlorophyta</taxon>
        <taxon>core chlorophytes</taxon>
        <taxon>Trebouxiophyceae</taxon>
        <taxon>Trebouxiales</taxon>
        <taxon>Trebouxiaceae</taxon>
        <taxon>Myrmecia</taxon>
    </lineage>
</organism>
<evidence type="ECO:0000256" key="5">
    <source>
        <dbReference type="ARBA" id="ARBA00022694"/>
    </source>
</evidence>
<dbReference type="FunFam" id="3.30.310.50:FF:000005">
    <property type="entry name" value="L antigen family member 3"/>
    <property type="match status" value="1"/>
</dbReference>
<dbReference type="EMBL" id="JALJOR010000018">
    <property type="protein sequence ID" value="KAK9804335.1"/>
    <property type="molecule type" value="Genomic_DNA"/>
</dbReference>
<evidence type="ECO:0000256" key="2">
    <source>
        <dbReference type="ARBA" id="ARBA00004496"/>
    </source>
</evidence>
<evidence type="ECO:0000256" key="6">
    <source>
        <dbReference type="ARBA" id="ARBA00023242"/>
    </source>
</evidence>
<name>A0AAW1P7W2_9CHLO</name>
<dbReference type="Pfam" id="PF09341">
    <property type="entry name" value="Pcc1"/>
    <property type="match status" value="1"/>
</dbReference>
<keyword evidence="4" id="KW-0963">Cytoplasm</keyword>
<comment type="caution">
    <text evidence="7">The sequence shown here is derived from an EMBL/GenBank/DDBJ whole genome shotgun (WGS) entry which is preliminary data.</text>
</comment>
<dbReference type="AlphaFoldDB" id="A0AAW1P7W2"/>
<keyword evidence="6" id="KW-0539">Nucleus</keyword>
<evidence type="ECO:0000256" key="1">
    <source>
        <dbReference type="ARBA" id="ARBA00004123"/>
    </source>
</evidence>
<protein>
    <recommendedName>
        <fullName evidence="9">Transcription factor Pcc1</fullName>
    </recommendedName>
</protein>
<sequence length="125" mass="13320">MAALTVEKPQLAGNHVAKDAQPATQPLPFQLSGRIEYASARDAEMIRNTLAVDPELRPDQVKRELQVQGSALVMHFQATDARTLRAAVGTFCDLLGLATRTLEMFGPSATSVVAMDTAVAQPTGS</sequence>
<evidence type="ECO:0008006" key="9">
    <source>
        <dbReference type="Google" id="ProtNLM"/>
    </source>
</evidence>
<evidence type="ECO:0000256" key="3">
    <source>
        <dbReference type="ARBA" id="ARBA00007073"/>
    </source>
</evidence>
<dbReference type="GO" id="GO:0000408">
    <property type="term" value="C:EKC/KEOPS complex"/>
    <property type="evidence" value="ECO:0007669"/>
    <property type="project" value="TreeGrafter"/>
</dbReference>
<dbReference type="GO" id="GO:0005634">
    <property type="term" value="C:nucleus"/>
    <property type="evidence" value="ECO:0007669"/>
    <property type="project" value="UniProtKB-SubCell"/>
</dbReference>
<comment type="similarity">
    <text evidence="3">Belongs to the CTAG/PCC1 family.</text>
</comment>
<dbReference type="GO" id="GO:0008033">
    <property type="term" value="P:tRNA processing"/>
    <property type="evidence" value="ECO:0007669"/>
    <property type="project" value="UniProtKB-KW"/>
</dbReference>
<dbReference type="PANTHER" id="PTHR31283:SF5">
    <property type="entry name" value="EKC_KEOPS COMPLEX SUBUNIT LAGE3"/>
    <property type="match status" value="1"/>
</dbReference>
<accession>A0AAW1P7W2</accession>